<organism evidence="1 2">
    <name type="scientific">Catharanthus roseus</name>
    <name type="common">Madagascar periwinkle</name>
    <name type="synonym">Vinca rosea</name>
    <dbReference type="NCBI Taxonomy" id="4058"/>
    <lineage>
        <taxon>Eukaryota</taxon>
        <taxon>Viridiplantae</taxon>
        <taxon>Streptophyta</taxon>
        <taxon>Embryophyta</taxon>
        <taxon>Tracheophyta</taxon>
        <taxon>Spermatophyta</taxon>
        <taxon>Magnoliopsida</taxon>
        <taxon>eudicotyledons</taxon>
        <taxon>Gunneridae</taxon>
        <taxon>Pentapetalae</taxon>
        <taxon>asterids</taxon>
        <taxon>lamiids</taxon>
        <taxon>Gentianales</taxon>
        <taxon>Apocynaceae</taxon>
        <taxon>Rauvolfioideae</taxon>
        <taxon>Vinceae</taxon>
        <taxon>Catharanthinae</taxon>
        <taxon>Catharanthus</taxon>
    </lineage>
</organism>
<comment type="caution">
    <text evidence="1">The sequence shown here is derived from an EMBL/GenBank/DDBJ whole genome shotgun (WGS) entry which is preliminary data.</text>
</comment>
<dbReference type="EMBL" id="CM044707">
    <property type="protein sequence ID" value="KAI5652977.1"/>
    <property type="molecule type" value="Genomic_DNA"/>
</dbReference>
<proteinExistence type="predicted"/>
<protein>
    <submittedName>
        <fullName evidence="1">Uncharacterized protein</fullName>
    </submittedName>
</protein>
<evidence type="ECO:0000313" key="2">
    <source>
        <dbReference type="Proteomes" id="UP001060085"/>
    </source>
</evidence>
<gene>
    <name evidence="1" type="ORF">M9H77_30164</name>
</gene>
<dbReference type="Proteomes" id="UP001060085">
    <property type="component" value="Linkage Group LG07"/>
</dbReference>
<name>A0ACB9ZWH6_CATRO</name>
<evidence type="ECO:0000313" key="1">
    <source>
        <dbReference type="EMBL" id="KAI5652977.1"/>
    </source>
</evidence>
<sequence length="202" mass="23028">MSNSRPSNYADEAVSENSQSRQPEPTGENTPHLERATYKVKENFMIRMRELSETSMAIKRNERVPAIGTDEALERFLKFRPLEFYGEAELIDTDENKTRQFVKRLREELQWALALLPAMVFAVAVEAATKTEMEDQARPRGEQRIKNRGWRALTPGGVHRCGKLGHTKDQCPWIQQVPPETSKRPGRPPVIKGATEGRSDKP</sequence>
<keyword evidence="2" id="KW-1185">Reference proteome</keyword>
<accession>A0ACB9ZWH6</accession>
<reference evidence="2" key="1">
    <citation type="journal article" date="2023" name="Nat. Plants">
        <title>Single-cell RNA sequencing provides a high-resolution roadmap for understanding the multicellular compartmentation of specialized metabolism.</title>
        <authorList>
            <person name="Sun S."/>
            <person name="Shen X."/>
            <person name="Li Y."/>
            <person name="Li Y."/>
            <person name="Wang S."/>
            <person name="Li R."/>
            <person name="Zhang H."/>
            <person name="Shen G."/>
            <person name="Guo B."/>
            <person name="Wei J."/>
            <person name="Xu J."/>
            <person name="St-Pierre B."/>
            <person name="Chen S."/>
            <person name="Sun C."/>
        </authorList>
    </citation>
    <scope>NUCLEOTIDE SEQUENCE [LARGE SCALE GENOMIC DNA]</scope>
</reference>